<protein>
    <submittedName>
        <fullName evidence="1">Uncharacterized protein</fullName>
    </submittedName>
</protein>
<dbReference type="Proteomes" id="UP001148629">
    <property type="component" value="Unassembled WGS sequence"/>
</dbReference>
<gene>
    <name evidence="1" type="ORF">NM208_g3664</name>
</gene>
<reference evidence="1" key="1">
    <citation type="submission" date="2022-08" db="EMBL/GenBank/DDBJ databases">
        <title>Genome Sequence of Fusarium decemcellulare.</title>
        <authorList>
            <person name="Buettner E."/>
        </authorList>
    </citation>
    <scope>NUCLEOTIDE SEQUENCE</scope>
    <source>
        <strain evidence="1">Babe19</strain>
    </source>
</reference>
<dbReference type="EMBL" id="JANRMS010000252">
    <property type="protein sequence ID" value="KAJ3543282.1"/>
    <property type="molecule type" value="Genomic_DNA"/>
</dbReference>
<evidence type="ECO:0000313" key="1">
    <source>
        <dbReference type="EMBL" id="KAJ3543282.1"/>
    </source>
</evidence>
<keyword evidence="2" id="KW-1185">Reference proteome</keyword>
<accession>A0ACC1SNS8</accession>
<sequence>MTAQDFSALPHPMASDVNLQPFKIVVAKTDIEKLYLLLDNSPIPNANWENSHAGERFGTTRDWVINAITEWRKGYNWRRWEDRFNSHPQYTIDIRDDDGEVYTIRFNALFSKFSSAIPILFLHGWPGSAVEFLLLLDVIRRKYLTSNSLPYYILVPDLIGFGISSKPLLNKDFNCFISENGGYVVQGGDLGAIIAPKMAALDPESCRLAHVNMLLMALPEGTNVEEDIRAGRYMDAELEALSNGKAFIATGFAYAAIQGTRPATLGLAIGSSPVALLSWPLKCR</sequence>
<comment type="caution">
    <text evidence="1">The sequence shown here is derived from an EMBL/GenBank/DDBJ whole genome shotgun (WGS) entry which is preliminary data.</text>
</comment>
<organism evidence="1 2">
    <name type="scientific">Fusarium decemcellulare</name>
    <dbReference type="NCBI Taxonomy" id="57161"/>
    <lineage>
        <taxon>Eukaryota</taxon>
        <taxon>Fungi</taxon>
        <taxon>Dikarya</taxon>
        <taxon>Ascomycota</taxon>
        <taxon>Pezizomycotina</taxon>
        <taxon>Sordariomycetes</taxon>
        <taxon>Hypocreomycetidae</taxon>
        <taxon>Hypocreales</taxon>
        <taxon>Nectriaceae</taxon>
        <taxon>Fusarium</taxon>
        <taxon>Fusarium decemcellulare species complex</taxon>
    </lineage>
</organism>
<proteinExistence type="predicted"/>
<name>A0ACC1SNS8_9HYPO</name>
<evidence type="ECO:0000313" key="2">
    <source>
        <dbReference type="Proteomes" id="UP001148629"/>
    </source>
</evidence>